<proteinExistence type="predicted"/>
<organism evidence="1 2">
    <name type="scientific">Desulfallas thermosapovorans DSM 6562</name>
    <dbReference type="NCBI Taxonomy" id="1121431"/>
    <lineage>
        <taxon>Bacteria</taxon>
        <taxon>Bacillati</taxon>
        <taxon>Bacillota</taxon>
        <taxon>Clostridia</taxon>
        <taxon>Eubacteriales</taxon>
        <taxon>Desulfallaceae</taxon>
        <taxon>Desulfallas</taxon>
    </lineage>
</organism>
<dbReference type="InterPro" id="IPR008912">
    <property type="entry name" value="Uncharacterised_CoxE"/>
</dbReference>
<comment type="caution">
    <text evidence="1">The sequence shown here is derived from an EMBL/GenBank/DDBJ whole genome shotgun (WGS) entry which is preliminary data.</text>
</comment>
<dbReference type="PANTHER" id="PTHR39338">
    <property type="entry name" value="BLL5662 PROTEIN-RELATED"/>
    <property type="match status" value="1"/>
</dbReference>
<evidence type="ECO:0008006" key="3">
    <source>
        <dbReference type="Google" id="ProtNLM"/>
    </source>
</evidence>
<evidence type="ECO:0000313" key="2">
    <source>
        <dbReference type="Proteomes" id="UP000323166"/>
    </source>
</evidence>
<accession>A0A5S4ZQT4</accession>
<name>A0A5S4ZQT4_9FIRM</name>
<dbReference type="Pfam" id="PF05762">
    <property type="entry name" value="VWA_CoxE"/>
    <property type="match status" value="1"/>
</dbReference>
<dbReference type="RefSeq" id="WP_166511901.1">
    <property type="nucleotide sequence ID" value="NZ_VNHM01000009.1"/>
</dbReference>
<protein>
    <recommendedName>
        <fullName evidence="3">VWA domain containing CoxE-like protein</fullName>
    </recommendedName>
</protein>
<evidence type="ECO:0000313" key="1">
    <source>
        <dbReference type="EMBL" id="TYO95167.1"/>
    </source>
</evidence>
<reference evidence="1 2" key="1">
    <citation type="submission" date="2019-07" db="EMBL/GenBank/DDBJ databases">
        <title>Genomic Encyclopedia of Type Strains, Phase I: the one thousand microbial genomes (KMG-I) project.</title>
        <authorList>
            <person name="Kyrpides N."/>
        </authorList>
    </citation>
    <scope>NUCLEOTIDE SEQUENCE [LARGE SCALE GENOMIC DNA]</scope>
    <source>
        <strain evidence="1 2">DSM 6562</strain>
    </source>
</reference>
<dbReference type="AlphaFoldDB" id="A0A5S4ZQT4"/>
<gene>
    <name evidence="1" type="ORF">LX24_01896</name>
</gene>
<dbReference type="PANTHER" id="PTHR39338:SF7">
    <property type="entry name" value="BLL6692 PROTEIN"/>
    <property type="match status" value="1"/>
</dbReference>
<keyword evidence="2" id="KW-1185">Reference proteome</keyword>
<sequence>MFTGLFYGLRREGVNVSLTEWLTLMEALQYGLANSSLISFYYLARSVLVKSETQYDAFDRAFLKCFEGIETPPEITAEVLKWLENALPPLKVNPANKKPELQWNLEELKRKLAERLMQQTEQHHGGSHWIGTGGTSPFGHSGYHPAGVRIGGESVNRSAVKVAAQRAYRDFRSDETLSTRQFELALRKLRLLSTAVDGERDVLDLDATVDATGRNAGRLELVWTRGRKNKIRLLILMDSGGSMNPYQRLCSRLFNAANKSTHFRDLQFFYFHNCVYEIIFKDPFCMRRNSINTFDFLRRFGSDYRLIMVGDASMGAGELLMPYGALEWGADNEEPGMVWLQRLAGHFEHSVWLNPVPGQYWDTVEGSYTIGLIRKVFPMYELTLDGLNAAIKKLRVKK</sequence>
<dbReference type="Proteomes" id="UP000323166">
    <property type="component" value="Unassembled WGS sequence"/>
</dbReference>
<dbReference type="EMBL" id="VNHM01000009">
    <property type="protein sequence ID" value="TYO95167.1"/>
    <property type="molecule type" value="Genomic_DNA"/>
</dbReference>